<proteinExistence type="predicted"/>
<accession>A0A8S5RS58</accession>
<evidence type="ECO:0000313" key="1">
    <source>
        <dbReference type="EMBL" id="DAE92203.1"/>
    </source>
</evidence>
<organism evidence="1">
    <name type="scientific">Siphoviridae sp. ctES717</name>
    <dbReference type="NCBI Taxonomy" id="2827564"/>
    <lineage>
        <taxon>Viruses</taxon>
        <taxon>Duplodnaviria</taxon>
        <taxon>Heunggongvirae</taxon>
        <taxon>Uroviricota</taxon>
        <taxon>Caudoviricetes</taxon>
    </lineage>
</organism>
<name>A0A8S5RS58_9CAUD</name>
<reference evidence="1" key="1">
    <citation type="journal article" date="2021" name="Proc. Natl. Acad. Sci. U.S.A.">
        <title>A Catalog of Tens of Thousands of Viruses from Human Metagenomes Reveals Hidden Associations with Chronic Diseases.</title>
        <authorList>
            <person name="Tisza M.J."/>
            <person name="Buck C.B."/>
        </authorList>
    </citation>
    <scope>NUCLEOTIDE SEQUENCE</scope>
    <source>
        <strain evidence="1">CtES717</strain>
    </source>
</reference>
<protein>
    <submittedName>
        <fullName evidence="1">Uncharacterized protein</fullName>
    </submittedName>
</protein>
<sequence>MFEERSFSKCKLHGIINDISIDFNTRKPKISLLLDTNELSIVEELKNENKLNIELKNIVNLVVSTQINTFGNCFKRFAIIKT</sequence>
<dbReference type="EMBL" id="BK057795">
    <property type="protein sequence ID" value="DAE92203.1"/>
    <property type="molecule type" value="Genomic_DNA"/>
</dbReference>